<reference evidence="2" key="1">
    <citation type="journal article" date="2021" name="Nat. Commun.">
        <title>Genetic determinants of endophytism in the Arabidopsis root mycobiome.</title>
        <authorList>
            <person name="Mesny F."/>
            <person name="Miyauchi S."/>
            <person name="Thiergart T."/>
            <person name="Pickel B."/>
            <person name="Atanasova L."/>
            <person name="Karlsson M."/>
            <person name="Huettel B."/>
            <person name="Barry K.W."/>
            <person name="Haridas S."/>
            <person name="Chen C."/>
            <person name="Bauer D."/>
            <person name="Andreopoulos W."/>
            <person name="Pangilinan J."/>
            <person name="LaButti K."/>
            <person name="Riley R."/>
            <person name="Lipzen A."/>
            <person name="Clum A."/>
            <person name="Drula E."/>
            <person name="Henrissat B."/>
            <person name="Kohler A."/>
            <person name="Grigoriev I.V."/>
            <person name="Martin F.M."/>
            <person name="Hacquard S."/>
        </authorList>
    </citation>
    <scope>NUCLEOTIDE SEQUENCE</scope>
    <source>
        <strain evidence="2">MPI-CAGE-AT-0016</strain>
    </source>
</reference>
<organism evidence="2 3">
    <name type="scientific">Plectosphaerella cucumerina</name>
    <dbReference type="NCBI Taxonomy" id="40658"/>
    <lineage>
        <taxon>Eukaryota</taxon>
        <taxon>Fungi</taxon>
        <taxon>Dikarya</taxon>
        <taxon>Ascomycota</taxon>
        <taxon>Pezizomycotina</taxon>
        <taxon>Sordariomycetes</taxon>
        <taxon>Hypocreomycetidae</taxon>
        <taxon>Glomerellales</taxon>
        <taxon>Plectosphaerellaceae</taxon>
        <taxon>Plectosphaerella</taxon>
    </lineage>
</organism>
<keyword evidence="3" id="KW-1185">Reference proteome</keyword>
<name>A0A8K0TPD2_9PEZI</name>
<dbReference type="Proteomes" id="UP000813385">
    <property type="component" value="Unassembled WGS sequence"/>
</dbReference>
<dbReference type="GO" id="GO:0005743">
    <property type="term" value="C:mitochondrial inner membrane"/>
    <property type="evidence" value="ECO:0007669"/>
    <property type="project" value="TreeGrafter"/>
</dbReference>
<dbReference type="PANTHER" id="PTHR28106">
    <property type="entry name" value="MITOCHONDRIAL ATPASE COMPLEX SUBUNIT ATP10"/>
    <property type="match status" value="1"/>
</dbReference>
<gene>
    <name evidence="2" type="ORF">B0T11DRAFT_15454</name>
</gene>
<evidence type="ECO:0000313" key="2">
    <source>
        <dbReference type="EMBL" id="KAH7375968.1"/>
    </source>
</evidence>
<dbReference type="Pfam" id="PF05176">
    <property type="entry name" value="ATP-synt_10"/>
    <property type="match status" value="1"/>
</dbReference>
<sequence length="354" mass="40038">MALRPEVARRALTCSVCRWQQHQRLLSTTVRRLADQQQTPPPPPPTEKKKKGILPALDGGIVRETPNPELPGSAIHAPRSYGQRLEEFTPEVLPRPIGLQKPPHPNENTGIDARTLKQRRDDFVNYEKHLERRKKLKTQMARPYFRDWSNMKFHDGKSFLAPPRPFRSDASLYFPNFVGDTLLKEGGAFRDTTNVLHGKTSVVAMFSSKWASDQVTTFISDEKNPGLHDLMDRTRGAPGGLQTVQLNVEENGVKAWLINLFLGGLRREVGEANWDKYFLIRRGVTDEIRESIGLLNSKVGYVFLVDHLCRIRWAASGNANPDEIESLVKSARIVLGEYVKDQQDLRALRSSGLA</sequence>
<protein>
    <submittedName>
        <fullName evidence="2">ATP10 protein</fullName>
    </submittedName>
</protein>
<dbReference type="PANTHER" id="PTHR28106:SF1">
    <property type="entry name" value="MITOCHONDRIAL ATPASE COMPLEX SUBUNIT ATP10"/>
    <property type="match status" value="1"/>
</dbReference>
<comment type="caution">
    <text evidence="2">The sequence shown here is derived from an EMBL/GenBank/DDBJ whole genome shotgun (WGS) entry which is preliminary data.</text>
</comment>
<dbReference type="InterPro" id="IPR007849">
    <property type="entry name" value="ATP10"/>
</dbReference>
<dbReference type="OrthoDB" id="17089at2759"/>
<dbReference type="AlphaFoldDB" id="A0A8K0TPD2"/>
<evidence type="ECO:0000313" key="3">
    <source>
        <dbReference type="Proteomes" id="UP000813385"/>
    </source>
</evidence>
<dbReference type="EMBL" id="JAGPXD010000001">
    <property type="protein sequence ID" value="KAH7375968.1"/>
    <property type="molecule type" value="Genomic_DNA"/>
</dbReference>
<accession>A0A8K0TPD2</accession>
<dbReference type="GO" id="GO:0033615">
    <property type="term" value="P:mitochondrial proton-transporting ATP synthase complex assembly"/>
    <property type="evidence" value="ECO:0007669"/>
    <property type="project" value="TreeGrafter"/>
</dbReference>
<evidence type="ECO:0000256" key="1">
    <source>
        <dbReference type="SAM" id="MobiDB-lite"/>
    </source>
</evidence>
<feature type="region of interest" description="Disordered" evidence="1">
    <location>
        <begin position="32"/>
        <end position="52"/>
    </location>
</feature>
<proteinExistence type="predicted"/>